<comment type="caution">
    <text evidence="1">The sequence shown here is derived from an EMBL/GenBank/DDBJ whole genome shotgun (WGS) entry which is preliminary data.</text>
</comment>
<reference evidence="1 2" key="1">
    <citation type="submission" date="2018-06" db="EMBL/GenBank/DDBJ databases">
        <title>Genomic Encyclopedia of Type Strains, Phase IV (KMG-IV): sequencing the most valuable type-strain genomes for metagenomic binning, comparative biology and taxonomic classification.</title>
        <authorList>
            <person name="Goeker M."/>
        </authorList>
    </citation>
    <scope>NUCLEOTIDE SEQUENCE [LARGE SCALE GENOMIC DNA]</scope>
    <source>
        <strain evidence="1 2">DSM 24875</strain>
    </source>
</reference>
<evidence type="ECO:0000313" key="2">
    <source>
        <dbReference type="Proteomes" id="UP000253529"/>
    </source>
</evidence>
<protein>
    <submittedName>
        <fullName evidence="1">Uncharacterized protein</fullName>
    </submittedName>
</protein>
<keyword evidence="2" id="KW-1185">Reference proteome</keyword>
<dbReference type="AlphaFoldDB" id="A0A366F2Z8"/>
<accession>A0A366F2Z8</accession>
<gene>
    <name evidence="1" type="ORF">DFR50_1257</name>
</gene>
<name>A0A366F2Z8_9HYPH</name>
<evidence type="ECO:0000313" key="1">
    <source>
        <dbReference type="EMBL" id="RBP08526.1"/>
    </source>
</evidence>
<organism evidence="1 2">
    <name type="scientific">Roseiarcus fermentans</name>
    <dbReference type="NCBI Taxonomy" id="1473586"/>
    <lineage>
        <taxon>Bacteria</taxon>
        <taxon>Pseudomonadati</taxon>
        <taxon>Pseudomonadota</taxon>
        <taxon>Alphaproteobacteria</taxon>
        <taxon>Hyphomicrobiales</taxon>
        <taxon>Roseiarcaceae</taxon>
        <taxon>Roseiarcus</taxon>
    </lineage>
</organism>
<dbReference type="Proteomes" id="UP000253529">
    <property type="component" value="Unassembled WGS sequence"/>
</dbReference>
<proteinExistence type="predicted"/>
<dbReference type="EMBL" id="QNRK01000025">
    <property type="protein sequence ID" value="RBP08526.1"/>
    <property type="molecule type" value="Genomic_DNA"/>
</dbReference>
<sequence length="165" mass="17784">MSTGYLSLLRQFCVMVAGLERADFSAAVARLPTELRRARSEWREELVSVDVEYEPKTKFALIGADSAGRIRGAVFTEAREFEPVEREAWSSPFVDRPASNGAGVLALAQTQLAFVQAKAPRATGGRLTVAKIGPAGVARTSVPLLLAAERAAVDSGRRELRSPGR</sequence>